<gene>
    <name evidence="2" type="ORF">VITFI_CDS0119</name>
    <name evidence="3" type="ORF">VITFI_CDS0649</name>
    <name evidence="4" type="ORF">VITFI_CDS1070</name>
    <name evidence="5" type="ORF">VITFI_CDS1525</name>
</gene>
<reference evidence="2 6" key="1">
    <citation type="submission" date="2017-07" db="EMBL/GenBank/DDBJ databases">
        <title>Complete Genome Sequence of the cosmetic ferment Vitreoscilla filiformis (ATCC15551).</title>
        <authorList>
            <person name="Contreras S."/>
            <person name="Sagory-Zalkind P."/>
            <person name="Blanquart H."/>
            <person name="Iltis A."/>
            <person name="Morand S.C."/>
        </authorList>
    </citation>
    <scope>NUCLEOTIDE SEQUENCE [LARGE SCALE GENOMIC DNA]</scope>
    <source>
        <strain evidence="2 6">ATCC 15551</strain>
    </source>
</reference>
<evidence type="ECO:0000313" key="6">
    <source>
        <dbReference type="Proteomes" id="UP000199729"/>
    </source>
</evidence>
<evidence type="ECO:0000313" key="5">
    <source>
        <dbReference type="EMBL" id="ASM77303.1"/>
    </source>
</evidence>
<dbReference type="KEGG" id="vff:VITFI_CDS1070"/>
<feature type="compositionally biased region" description="Polar residues" evidence="1">
    <location>
        <begin position="94"/>
        <end position="105"/>
    </location>
</feature>
<evidence type="ECO:0000313" key="4">
    <source>
        <dbReference type="EMBL" id="ASM76848.1"/>
    </source>
</evidence>
<dbReference type="EMBL" id="CP022423">
    <property type="protein sequence ID" value="ASM77303.1"/>
    <property type="molecule type" value="Genomic_DNA"/>
</dbReference>
<dbReference type="AlphaFoldDB" id="A0A221KA55"/>
<keyword evidence="6" id="KW-1185">Reference proteome</keyword>
<name>A0A221KA55_VITFI</name>
<protein>
    <submittedName>
        <fullName evidence="2">Transcriptional regulator</fullName>
    </submittedName>
</protein>
<dbReference type="EMBL" id="CP022423">
    <property type="protein sequence ID" value="ASM75898.1"/>
    <property type="molecule type" value="Genomic_DNA"/>
</dbReference>
<dbReference type="KEGG" id="vff:VITFI_CDS0119"/>
<proteinExistence type="predicted"/>
<dbReference type="EMBL" id="CP022423">
    <property type="protein sequence ID" value="ASM76428.1"/>
    <property type="molecule type" value="Genomic_DNA"/>
</dbReference>
<dbReference type="KEGG" id="vff:VITFI_CDS1525"/>
<dbReference type="EMBL" id="CP022423">
    <property type="protein sequence ID" value="ASM76848.1"/>
    <property type="molecule type" value="Genomic_DNA"/>
</dbReference>
<evidence type="ECO:0000313" key="2">
    <source>
        <dbReference type="EMBL" id="ASM75898.1"/>
    </source>
</evidence>
<accession>A0A221KA55</accession>
<evidence type="ECO:0000256" key="1">
    <source>
        <dbReference type="SAM" id="MobiDB-lite"/>
    </source>
</evidence>
<feature type="compositionally biased region" description="Basic residues" evidence="1">
    <location>
        <begin position="109"/>
        <end position="118"/>
    </location>
</feature>
<feature type="region of interest" description="Disordered" evidence="1">
    <location>
        <begin position="84"/>
        <end position="118"/>
    </location>
</feature>
<organism evidence="2 6">
    <name type="scientific">Vitreoscilla filiformis</name>
    <dbReference type="NCBI Taxonomy" id="63"/>
    <lineage>
        <taxon>Bacteria</taxon>
        <taxon>Pseudomonadati</taxon>
        <taxon>Pseudomonadota</taxon>
        <taxon>Betaproteobacteria</taxon>
        <taxon>Neisseriales</taxon>
        <taxon>Neisseriaceae</taxon>
        <taxon>Vitreoscilla</taxon>
    </lineage>
</organism>
<dbReference type="Proteomes" id="UP000199729">
    <property type="component" value="Chromosome"/>
</dbReference>
<dbReference type="KEGG" id="vff:VITFI_CDS0649"/>
<evidence type="ECO:0000313" key="3">
    <source>
        <dbReference type="EMBL" id="ASM76428.1"/>
    </source>
</evidence>
<sequence length="118" mass="12320">MSKKAQFNFENDDNLPGGAYLIAAAELGVDVLYVLTGRRGTPSVAGPVLRDGEAELLEGYRALDARGRLSVKAFIAGVPSGGMSGQSNGGHVIQGSSNVVISHTAPTPIRRRAKVSEK</sequence>